<feature type="transmembrane region" description="Helical" evidence="1">
    <location>
        <begin position="24"/>
        <end position="45"/>
    </location>
</feature>
<proteinExistence type="predicted"/>
<keyword evidence="1" id="KW-0472">Membrane</keyword>
<name>A0A2N3X0A2_9PSEU</name>
<organism evidence="2 3">
    <name type="scientific">Amycolatopsis echigonensis</name>
    <dbReference type="NCBI Taxonomy" id="2576905"/>
    <lineage>
        <taxon>Bacteria</taxon>
        <taxon>Bacillati</taxon>
        <taxon>Actinomycetota</taxon>
        <taxon>Actinomycetes</taxon>
        <taxon>Pseudonocardiales</taxon>
        <taxon>Pseudonocardiaceae</taxon>
        <taxon>Amycolatopsis</taxon>
    </lineage>
</organism>
<dbReference type="RefSeq" id="WP_158242440.1">
    <property type="nucleotide sequence ID" value="NZ_PJMY01000002.1"/>
</dbReference>
<evidence type="ECO:0000313" key="3">
    <source>
        <dbReference type="Proteomes" id="UP000233750"/>
    </source>
</evidence>
<sequence length="53" mass="5360">MYQKIGAASAAGVTGGLAFTGVNVLWLLLAGFALLAAGTAMVRVLPKVRKNDG</sequence>
<evidence type="ECO:0000256" key="1">
    <source>
        <dbReference type="SAM" id="Phobius"/>
    </source>
</evidence>
<dbReference type="Proteomes" id="UP000233750">
    <property type="component" value="Unassembled WGS sequence"/>
</dbReference>
<protein>
    <submittedName>
        <fullName evidence="2">Uncharacterized protein</fullName>
    </submittedName>
</protein>
<keyword evidence="3" id="KW-1185">Reference proteome</keyword>
<evidence type="ECO:0000313" key="2">
    <source>
        <dbReference type="EMBL" id="PKV99540.1"/>
    </source>
</evidence>
<accession>A0A2N3X0A2</accession>
<reference evidence="2 3" key="1">
    <citation type="submission" date="2017-12" db="EMBL/GenBank/DDBJ databases">
        <title>Sequencing the genomes of 1000 Actinobacteria strains.</title>
        <authorList>
            <person name="Klenk H.-P."/>
        </authorList>
    </citation>
    <scope>NUCLEOTIDE SEQUENCE [LARGE SCALE GENOMIC DNA]</scope>
    <source>
        <strain evidence="2 3">DSM 45165</strain>
    </source>
</reference>
<comment type="caution">
    <text evidence="2">The sequence shown here is derived from an EMBL/GenBank/DDBJ whole genome shotgun (WGS) entry which is preliminary data.</text>
</comment>
<keyword evidence="1" id="KW-0812">Transmembrane</keyword>
<gene>
    <name evidence="2" type="ORF">ATK30_0518</name>
</gene>
<dbReference type="AlphaFoldDB" id="A0A2N3X0A2"/>
<keyword evidence="1" id="KW-1133">Transmembrane helix</keyword>
<dbReference type="EMBL" id="PJMY01000002">
    <property type="protein sequence ID" value="PKV99540.1"/>
    <property type="molecule type" value="Genomic_DNA"/>
</dbReference>